<evidence type="ECO:0000313" key="1">
    <source>
        <dbReference type="EMBL" id="MDN4494339.1"/>
    </source>
</evidence>
<dbReference type="NCBIfam" id="TIGR04398">
    <property type="entry name" value="SLAP_DUP"/>
    <property type="match status" value="1"/>
</dbReference>
<sequence>MQHLQFEASWDKALAAKDRLKIKNIFDETKDLNHSDCLFSPIREAINHEEALLVTVLIHNFTSHVLSFHNTRLLYSIQGEAIADEIFTLPALMIPSKVSMPWTFIFPKGSYSPRATFENGRLEIL</sequence>
<dbReference type="EMBL" id="JAUHTQ010000009">
    <property type="protein sequence ID" value="MDN4494339.1"/>
    <property type="molecule type" value="Genomic_DNA"/>
</dbReference>
<organism evidence="1 2">
    <name type="scientific">Ureibacillus aquaedulcis</name>
    <dbReference type="NCBI Taxonomy" id="3058421"/>
    <lineage>
        <taxon>Bacteria</taxon>
        <taxon>Bacillati</taxon>
        <taxon>Bacillota</taxon>
        <taxon>Bacilli</taxon>
        <taxon>Bacillales</taxon>
        <taxon>Caryophanaceae</taxon>
        <taxon>Ureibacillus</taxon>
    </lineage>
</organism>
<gene>
    <name evidence="1" type="ORF">QYB95_12365</name>
</gene>
<dbReference type="InterPro" id="IPR030910">
    <property type="entry name" value="SLAP_dom"/>
</dbReference>
<dbReference type="RefSeq" id="WP_301138639.1">
    <property type="nucleotide sequence ID" value="NZ_JAUHTQ010000009.1"/>
</dbReference>
<protein>
    <submittedName>
        <fullName evidence="1">SLAP domain-containing protein</fullName>
    </submittedName>
</protein>
<comment type="caution">
    <text evidence="1">The sequence shown here is derived from an EMBL/GenBank/DDBJ whole genome shotgun (WGS) entry which is preliminary data.</text>
</comment>
<name>A0ABT8GSY6_9BACL</name>
<dbReference type="Proteomes" id="UP001172743">
    <property type="component" value="Unassembled WGS sequence"/>
</dbReference>
<proteinExistence type="predicted"/>
<reference evidence="1" key="1">
    <citation type="submission" date="2023-07" db="EMBL/GenBank/DDBJ databases">
        <title>Ureibacillus sp. isolated from freshwater well.</title>
        <authorList>
            <person name="Kirdat K."/>
            <person name="Bhatt A."/>
            <person name="Teware R."/>
            <person name="Bhavsar Y."/>
            <person name="Yadav A."/>
        </authorList>
    </citation>
    <scope>NUCLEOTIDE SEQUENCE</scope>
    <source>
        <strain evidence="1">BA0131</strain>
    </source>
</reference>
<accession>A0ABT8GSY6</accession>
<evidence type="ECO:0000313" key="2">
    <source>
        <dbReference type="Proteomes" id="UP001172743"/>
    </source>
</evidence>
<keyword evidence="2" id="KW-1185">Reference proteome</keyword>